<feature type="domain" description="Ubiquitin-like protease family profile" evidence="4">
    <location>
        <begin position="63"/>
        <end position="263"/>
    </location>
</feature>
<dbReference type="InterPro" id="IPR038765">
    <property type="entry name" value="Papain-like_cys_pep_sf"/>
</dbReference>
<accession>A0AAD5CY08</accession>
<dbReference type="EMBL" id="JAMZMK010006153">
    <property type="protein sequence ID" value="KAI7750443.1"/>
    <property type="molecule type" value="Genomic_DNA"/>
</dbReference>
<keyword evidence="2" id="KW-0645">Protease</keyword>
<proteinExistence type="inferred from homology"/>
<dbReference type="PANTHER" id="PTHR33018">
    <property type="entry name" value="OS10G0338966 PROTEIN-RELATED"/>
    <property type="match status" value="1"/>
</dbReference>
<dbReference type="Proteomes" id="UP001206925">
    <property type="component" value="Unassembled WGS sequence"/>
</dbReference>
<keyword evidence="6" id="KW-1185">Reference proteome</keyword>
<name>A0AAD5CY08_AMBAR</name>
<dbReference type="Pfam" id="PF02902">
    <property type="entry name" value="Peptidase_C48"/>
    <property type="match status" value="1"/>
</dbReference>
<protein>
    <recommendedName>
        <fullName evidence="4">Ubiquitin-like protease family profile domain-containing protein</fullName>
    </recommendedName>
</protein>
<dbReference type="GO" id="GO:0006508">
    <property type="term" value="P:proteolysis"/>
    <property type="evidence" value="ECO:0007669"/>
    <property type="project" value="UniProtKB-KW"/>
</dbReference>
<gene>
    <name evidence="5" type="ORF">M8C21_004696</name>
</gene>
<comment type="caution">
    <text evidence="5">The sequence shown here is derived from an EMBL/GenBank/DDBJ whole genome shotgun (WGS) entry which is preliminary data.</text>
</comment>
<reference evidence="5" key="1">
    <citation type="submission" date="2022-06" db="EMBL/GenBank/DDBJ databases">
        <title>Uncovering the hologenomic basis of an extraordinary plant invasion.</title>
        <authorList>
            <person name="Bieker V.C."/>
            <person name="Martin M.D."/>
            <person name="Gilbert T."/>
            <person name="Hodgins K."/>
            <person name="Battlay P."/>
            <person name="Petersen B."/>
            <person name="Wilson J."/>
        </authorList>
    </citation>
    <scope>NUCLEOTIDE SEQUENCE</scope>
    <source>
        <strain evidence="5">AA19_3_7</strain>
        <tissue evidence="5">Leaf</tissue>
    </source>
</reference>
<evidence type="ECO:0000256" key="2">
    <source>
        <dbReference type="ARBA" id="ARBA00022670"/>
    </source>
</evidence>
<dbReference type="AlphaFoldDB" id="A0AAD5CY08"/>
<keyword evidence="3" id="KW-0378">Hydrolase</keyword>
<dbReference type="PROSITE" id="PS50600">
    <property type="entry name" value="ULP_PROTEASE"/>
    <property type="match status" value="1"/>
</dbReference>
<evidence type="ECO:0000256" key="3">
    <source>
        <dbReference type="ARBA" id="ARBA00022801"/>
    </source>
</evidence>
<comment type="similarity">
    <text evidence="1">Belongs to the peptidase C48 family.</text>
</comment>
<evidence type="ECO:0000259" key="4">
    <source>
        <dbReference type="PROSITE" id="PS50600"/>
    </source>
</evidence>
<organism evidence="5 6">
    <name type="scientific">Ambrosia artemisiifolia</name>
    <name type="common">Common ragweed</name>
    <dbReference type="NCBI Taxonomy" id="4212"/>
    <lineage>
        <taxon>Eukaryota</taxon>
        <taxon>Viridiplantae</taxon>
        <taxon>Streptophyta</taxon>
        <taxon>Embryophyta</taxon>
        <taxon>Tracheophyta</taxon>
        <taxon>Spermatophyta</taxon>
        <taxon>Magnoliopsida</taxon>
        <taxon>eudicotyledons</taxon>
        <taxon>Gunneridae</taxon>
        <taxon>Pentapetalae</taxon>
        <taxon>asterids</taxon>
        <taxon>campanulids</taxon>
        <taxon>Asterales</taxon>
        <taxon>Asteraceae</taxon>
        <taxon>Asteroideae</taxon>
        <taxon>Heliantheae alliance</taxon>
        <taxon>Heliantheae</taxon>
        <taxon>Ambrosia</taxon>
    </lineage>
</organism>
<dbReference type="PANTHER" id="PTHR33018:SF34">
    <property type="entry name" value="OS02G0472350 PROTEIN"/>
    <property type="match status" value="1"/>
</dbReference>
<evidence type="ECO:0000313" key="5">
    <source>
        <dbReference type="EMBL" id="KAI7750443.1"/>
    </source>
</evidence>
<feature type="non-terminal residue" evidence="5">
    <location>
        <position position="275"/>
    </location>
</feature>
<sequence>LSSRASLSSSIIPKNTYDLLKKTLSNPLLTKPVTLSNPLHNYHNQKIKHAIIEPVIKHVTSEAIIDDRRYKCVTNQPFRDASLSNKQSSPDRQSVGKSEWKVFVSQRTTKTWQEKSKKAKEVRAHNIYNHHLSRKGYARLQAELMAETGKTEEEIDRAMLWKKARERKSGGFDKHVQVVVDKINHWVLAVLDLKGATCYYLDSVCPTSVFEPLRQIIDTAMTVYVAQNGTCKRFKLRWVNTKCPRQPGITECGYYVMKFMKEIVMDGLGILDNVS</sequence>
<dbReference type="SUPFAM" id="SSF54001">
    <property type="entry name" value="Cysteine proteinases"/>
    <property type="match status" value="1"/>
</dbReference>
<evidence type="ECO:0000313" key="6">
    <source>
        <dbReference type="Proteomes" id="UP001206925"/>
    </source>
</evidence>
<dbReference type="Gene3D" id="3.40.395.10">
    <property type="entry name" value="Adenoviral Proteinase, Chain A"/>
    <property type="match status" value="1"/>
</dbReference>
<dbReference type="InterPro" id="IPR003653">
    <property type="entry name" value="Peptidase_C48_C"/>
</dbReference>
<evidence type="ECO:0000256" key="1">
    <source>
        <dbReference type="ARBA" id="ARBA00005234"/>
    </source>
</evidence>
<dbReference type="GO" id="GO:0008234">
    <property type="term" value="F:cysteine-type peptidase activity"/>
    <property type="evidence" value="ECO:0007669"/>
    <property type="project" value="InterPro"/>
</dbReference>